<evidence type="ECO:0000256" key="8">
    <source>
        <dbReference type="ARBA" id="ARBA00023288"/>
    </source>
</evidence>
<evidence type="ECO:0000313" key="13">
    <source>
        <dbReference type="EMBL" id="KAE8714599.1"/>
    </source>
</evidence>
<dbReference type="InterPro" id="IPR016140">
    <property type="entry name" value="Bifunc_inhib/LTP/seed_store"/>
</dbReference>
<dbReference type="CDD" id="cd00010">
    <property type="entry name" value="AAI_LTSS"/>
    <property type="match status" value="1"/>
</dbReference>
<keyword evidence="4" id="KW-0336">GPI-anchor</keyword>
<keyword evidence="8" id="KW-0449">Lipoprotein</keyword>
<comment type="similarity">
    <text evidence="2">Belongs to the plant LTP family.</text>
</comment>
<feature type="transmembrane region" description="Helical" evidence="10">
    <location>
        <begin position="156"/>
        <end position="174"/>
    </location>
</feature>
<dbReference type="PANTHER" id="PTHR33044">
    <property type="entry name" value="BIFUNCTIONAL INHIBITOR/LIPID-TRANSFER PROTEIN/SEED STORAGE 2S ALBUMIN SUPERFAMILY PROTEIN-RELATED"/>
    <property type="match status" value="1"/>
</dbReference>
<dbReference type="SMART" id="SM00499">
    <property type="entry name" value="AAI"/>
    <property type="match status" value="1"/>
</dbReference>
<keyword evidence="7" id="KW-0325">Glycoprotein</keyword>
<dbReference type="GO" id="GO:0098552">
    <property type="term" value="C:side of membrane"/>
    <property type="evidence" value="ECO:0007669"/>
    <property type="project" value="UniProtKB-KW"/>
</dbReference>
<protein>
    <recommendedName>
        <fullName evidence="12">Bifunctional inhibitor/plant lipid transfer protein/seed storage helical domain-containing protein</fullName>
    </recommendedName>
</protein>
<evidence type="ECO:0000259" key="12">
    <source>
        <dbReference type="SMART" id="SM00499"/>
    </source>
</evidence>
<dbReference type="EMBL" id="VEPZ02000870">
    <property type="protein sequence ID" value="KAE8714599.1"/>
    <property type="molecule type" value="Genomic_DNA"/>
</dbReference>
<evidence type="ECO:0000256" key="2">
    <source>
        <dbReference type="ARBA" id="ARBA00009748"/>
    </source>
</evidence>
<dbReference type="GO" id="GO:0005886">
    <property type="term" value="C:plasma membrane"/>
    <property type="evidence" value="ECO:0007669"/>
    <property type="project" value="UniProtKB-SubCell"/>
</dbReference>
<keyword evidence="3" id="KW-1003">Cell membrane</keyword>
<evidence type="ECO:0000256" key="10">
    <source>
        <dbReference type="SAM" id="Phobius"/>
    </source>
</evidence>
<dbReference type="GO" id="GO:0006869">
    <property type="term" value="P:lipid transport"/>
    <property type="evidence" value="ECO:0007669"/>
    <property type="project" value="InterPro"/>
</dbReference>
<evidence type="ECO:0000256" key="6">
    <source>
        <dbReference type="ARBA" id="ARBA00023157"/>
    </source>
</evidence>
<dbReference type="InterPro" id="IPR036312">
    <property type="entry name" value="Bifun_inhib/LTP/seed_sf"/>
</dbReference>
<feature type="chain" id="PRO_5025541426" description="Bifunctional inhibitor/plant lipid transfer protein/seed storage helical domain-containing protein" evidence="11">
    <location>
        <begin position="27"/>
        <end position="182"/>
    </location>
</feature>
<keyword evidence="5 11" id="KW-0732">Signal</keyword>
<dbReference type="Pfam" id="PF14368">
    <property type="entry name" value="LTP_2"/>
    <property type="match status" value="1"/>
</dbReference>
<sequence length="182" mass="18884">MYPTILEPGLAIAMVTVTVLWGRTLAEPDCNSVLITMAPCIDFVTGNSSNPTATCCSKLDHVVGTQPSCLCLVISGDGIPGMPKINQTQALALPELCNVTAPSECKIAAAKGPAEASLSSPPPLPPPEHESNDTPPAKPPTSGAGACKTKATQGAVIFKILLQFILLLLPIAFYSSTWTSIL</sequence>
<dbReference type="PRINTS" id="PR00382">
    <property type="entry name" value="LIPIDTRNSFER"/>
</dbReference>
<dbReference type="Proteomes" id="UP000436088">
    <property type="component" value="Unassembled WGS sequence"/>
</dbReference>
<feature type="region of interest" description="Disordered" evidence="9">
    <location>
        <begin position="114"/>
        <end position="146"/>
    </location>
</feature>
<dbReference type="GO" id="GO:0008289">
    <property type="term" value="F:lipid binding"/>
    <property type="evidence" value="ECO:0007669"/>
    <property type="project" value="InterPro"/>
</dbReference>
<accession>A0A6A3BIJ3</accession>
<evidence type="ECO:0000256" key="9">
    <source>
        <dbReference type="SAM" id="MobiDB-lite"/>
    </source>
</evidence>
<gene>
    <name evidence="13" type="ORF">F3Y22_tig00110195pilonHSYRG00241</name>
</gene>
<evidence type="ECO:0000256" key="4">
    <source>
        <dbReference type="ARBA" id="ARBA00022622"/>
    </source>
</evidence>
<evidence type="ECO:0000256" key="5">
    <source>
        <dbReference type="ARBA" id="ARBA00022729"/>
    </source>
</evidence>
<organism evidence="13 14">
    <name type="scientific">Hibiscus syriacus</name>
    <name type="common">Rose of Sharon</name>
    <dbReference type="NCBI Taxonomy" id="106335"/>
    <lineage>
        <taxon>Eukaryota</taxon>
        <taxon>Viridiplantae</taxon>
        <taxon>Streptophyta</taxon>
        <taxon>Embryophyta</taxon>
        <taxon>Tracheophyta</taxon>
        <taxon>Spermatophyta</taxon>
        <taxon>Magnoliopsida</taxon>
        <taxon>eudicotyledons</taxon>
        <taxon>Gunneridae</taxon>
        <taxon>Pentapetalae</taxon>
        <taxon>rosids</taxon>
        <taxon>malvids</taxon>
        <taxon>Malvales</taxon>
        <taxon>Malvaceae</taxon>
        <taxon>Malvoideae</taxon>
        <taxon>Hibiscus</taxon>
    </lineage>
</organism>
<keyword evidence="14" id="KW-1185">Reference proteome</keyword>
<keyword evidence="10" id="KW-0812">Transmembrane</keyword>
<dbReference type="InterPro" id="IPR043325">
    <property type="entry name" value="LTSS"/>
</dbReference>
<comment type="caution">
    <text evidence="13">The sequence shown here is derived from an EMBL/GenBank/DDBJ whole genome shotgun (WGS) entry which is preliminary data.</text>
</comment>
<feature type="domain" description="Bifunctional inhibitor/plant lipid transfer protein/seed storage helical" evidence="12">
    <location>
        <begin position="30"/>
        <end position="105"/>
    </location>
</feature>
<keyword evidence="10" id="KW-1133">Transmembrane helix</keyword>
<evidence type="ECO:0000256" key="11">
    <source>
        <dbReference type="SAM" id="SignalP"/>
    </source>
</evidence>
<evidence type="ECO:0000256" key="1">
    <source>
        <dbReference type="ARBA" id="ARBA00004609"/>
    </source>
</evidence>
<comment type="subcellular location">
    <subcellularLocation>
        <location evidence="1">Cell membrane</location>
        <topology evidence="1">Lipid-anchor</topology>
        <topology evidence="1">GPI-anchor</topology>
    </subcellularLocation>
</comment>
<evidence type="ECO:0000313" key="14">
    <source>
        <dbReference type="Proteomes" id="UP000436088"/>
    </source>
</evidence>
<evidence type="ECO:0000256" key="7">
    <source>
        <dbReference type="ARBA" id="ARBA00023180"/>
    </source>
</evidence>
<feature type="signal peptide" evidence="11">
    <location>
        <begin position="1"/>
        <end position="26"/>
    </location>
</feature>
<keyword evidence="10" id="KW-0472">Membrane</keyword>
<proteinExistence type="inferred from homology"/>
<name>A0A6A3BIJ3_HIBSY</name>
<dbReference type="SUPFAM" id="SSF47699">
    <property type="entry name" value="Bifunctional inhibitor/lipid-transfer protein/seed storage 2S albumin"/>
    <property type="match status" value="1"/>
</dbReference>
<dbReference type="InterPro" id="IPR000528">
    <property type="entry name" value="Plant_nsLTP"/>
</dbReference>
<keyword evidence="6" id="KW-1015">Disulfide bond</keyword>
<reference evidence="13" key="1">
    <citation type="submission" date="2019-09" db="EMBL/GenBank/DDBJ databases">
        <title>Draft genome information of white flower Hibiscus syriacus.</title>
        <authorList>
            <person name="Kim Y.-M."/>
        </authorList>
    </citation>
    <scope>NUCLEOTIDE SEQUENCE [LARGE SCALE GENOMIC DNA]</scope>
    <source>
        <strain evidence="13">YM2019G1</strain>
    </source>
</reference>
<dbReference type="AlphaFoldDB" id="A0A6A3BIJ3"/>
<dbReference type="Gene3D" id="1.10.110.10">
    <property type="entry name" value="Plant lipid-transfer and hydrophobic proteins"/>
    <property type="match status" value="1"/>
</dbReference>
<evidence type="ECO:0000256" key="3">
    <source>
        <dbReference type="ARBA" id="ARBA00022475"/>
    </source>
</evidence>